<evidence type="ECO:0000313" key="2">
    <source>
        <dbReference type="Proteomes" id="UP001165960"/>
    </source>
</evidence>
<dbReference type="EMBL" id="QTSX02002952">
    <property type="protein sequence ID" value="KAJ9072896.1"/>
    <property type="molecule type" value="Genomic_DNA"/>
</dbReference>
<proteinExistence type="predicted"/>
<comment type="caution">
    <text evidence="1">The sequence shown here is derived from an EMBL/GenBank/DDBJ whole genome shotgun (WGS) entry which is preliminary data.</text>
</comment>
<gene>
    <name evidence="1" type="ORF">DSO57_1022363</name>
</gene>
<evidence type="ECO:0000313" key="1">
    <source>
        <dbReference type="EMBL" id="KAJ9072896.1"/>
    </source>
</evidence>
<protein>
    <submittedName>
        <fullName evidence="1">Uncharacterized protein</fullName>
    </submittedName>
</protein>
<accession>A0ACC2TEQ4</accession>
<dbReference type="Proteomes" id="UP001165960">
    <property type="component" value="Unassembled WGS sequence"/>
</dbReference>
<name>A0ACC2TEQ4_9FUNG</name>
<keyword evidence="2" id="KW-1185">Reference proteome</keyword>
<reference evidence="1" key="1">
    <citation type="submission" date="2022-04" db="EMBL/GenBank/DDBJ databases">
        <title>Genome of the entomopathogenic fungus Entomophthora muscae.</title>
        <authorList>
            <person name="Elya C."/>
            <person name="Lovett B.R."/>
            <person name="Lee E."/>
            <person name="Macias A.M."/>
            <person name="Hajek A.E."/>
            <person name="De Bivort B.L."/>
            <person name="Kasson M.T."/>
            <person name="De Fine Licht H.H."/>
            <person name="Stajich J.E."/>
        </authorList>
    </citation>
    <scope>NUCLEOTIDE SEQUENCE</scope>
    <source>
        <strain evidence="1">Berkeley</strain>
    </source>
</reference>
<sequence length="168" mass="18428">MSSPSYPSATPLSSFPLTGLHIWNLLEAIISKTNPYNYKPVTSFIQVSGLHFEFNVNLPLSLIRVQLLNRTTNAYSDLVLTKNYTTVTLDFLEAVSDNFLAPPITNPPLLDAANKVIICYIKSHSSVNVSLTNHITISQSSNTTHTPTPNNAILTSPTPILFTLLAPF</sequence>
<organism evidence="1 2">
    <name type="scientific">Entomophthora muscae</name>
    <dbReference type="NCBI Taxonomy" id="34485"/>
    <lineage>
        <taxon>Eukaryota</taxon>
        <taxon>Fungi</taxon>
        <taxon>Fungi incertae sedis</taxon>
        <taxon>Zoopagomycota</taxon>
        <taxon>Entomophthoromycotina</taxon>
        <taxon>Entomophthoromycetes</taxon>
        <taxon>Entomophthorales</taxon>
        <taxon>Entomophthoraceae</taxon>
        <taxon>Entomophthora</taxon>
    </lineage>
</organism>